<dbReference type="SUPFAM" id="SSF103473">
    <property type="entry name" value="MFS general substrate transporter"/>
    <property type="match status" value="1"/>
</dbReference>
<gene>
    <name evidence="5" type="ORF">Z518_10415</name>
</gene>
<evidence type="ECO:0000313" key="6">
    <source>
        <dbReference type="Proteomes" id="UP000053617"/>
    </source>
</evidence>
<dbReference type="EMBL" id="KN847483">
    <property type="protein sequence ID" value="KIX00276.1"/>
    <property type="molecule type" value="Genomic_DNA"/>
</dbReference>
<evidence type="ECO:0000256" key="3">
    <source>
        <dbReference type="ARBA" id="ARBA00022989"/>
    </source>
</evidence>
<dbReference type="GO" id="GO:0022857">
    <property type="term" value="F:transmembrane transporter activity"/>
    <property type="evidence" value="ECO:0007669"/>
    <property type="project" value="InterPro"/>
</dbReference>
<dbReference type="InterPro" id="IPR005828">
    <property type="entry name" value="MFS_sugar_transport-like"/>
</dbReference>
<organism evidence="5 6">
    <name type="scientific">Rhinocladiella mackenziei CBS 650.93</name>
    <dbReference type="NCBI Taxonomy" id="1442369"/>
    <lineage>
        <taxon>Eukaryota</taxon>
        <taxon>Fungi</taxon>
        <taxon>Dikarya</taxon>
        <taxon>Ascomycota</taxon>
        <taxon>Pezizomycotina</taxon>
        <taxon>Eurotiomycetes</taxon>
        <taxon>Chaetothyriomycetidae</taxon>
        <taxon>Chaetothyriales</taxon>
        <taxon>Herpotrichiellaceae</taxon>
        <taxon>Rhinocladiella</taxon>
    </lineage>
</organism>
<accession>A0A0D2IAJ8</accession>
<dbReference type="HOGENOM" id="CLU_2850918_0_0_1"/>
<evidence type="ECO:0000256" key="4">
    <source>
        <dbReference type="ARBA" id="ARBA00023136"/>
    </source>
</evidence>
<dbReference type="Gene3D" id="1.20.1250.20">
    <property type="entry name" value="MFS general substrate transporter like domains"/>
    <property type="match status" value="1"/>
</dbReference>
<dbReference type="VEuPathDB" id="FungiDB:Z518_10415"/>
<proteinExistence type="predicted"/>
<dbReference type="STRING" id="1442369.A0A0D2IAJ8"/>
<name>A0A0D2IAJ8_9EURO</name>
<keyword evidence="3" id="KW-1133">Transmembrane helix</keyword>
<dbReference type="InterPro" id="IPR036259">
    <property type="entry name" value="MFS_trans_sf"/>
</dbReference>
<dbReference type="AlphaFoldDB" id="A0A0D2IAJ8"/>
<evidence type="ECO:0000313" key="5">
    <source>
        <dbReference type="EMBL" id="KIX00276.1"/>
    </source>
</evidence>
<dbReference type="Proteomes" id="UP000053617">
    <property type="component" value="Unassembled WGS sequence"/>
</dbReference>
<protein>
    <recommendedName>
        <fullName evidence="7">Major facilitator superfamily (MFS) profile domain-containing protein</fullName>
    </recommendedName>
</protein>
<sequence length="65" mass="7229">MSCYALVTATIAITSKTKEQILCARILNYVYIGMELSVMPIFQSEFAPAQVRGFIVGTYQFSLIS</sequence>
<dbReference type="RefSeq" id="XP_013267412.1">
    <property type="nucleotide sequence ID" value="XM_013411958.1"/>
</dbReference>
<reference evidence="5 6" key="1">
    <citation type="submission" date="2015-01" db="EMBL/GenBank/DDBJ databases">
        <title>The Genome Sequence of Rhinocladiella mackenzie CBS 650.93.</title>
        <authorList>
            <consortium name="The Broad Institute Genomics Platform"/>
            <person name="Cuomo C."/>
            <person name="de Hoog S."/>
            <person name="Gorbushina A."/>
            <person name="Stielow B."/>
            <person name="Teixiera M."/>
            <person name="Abouelleil A."/>
            <person name="Chapman S.B."/>
            <person name="Priest M."/>
            <person name="Young S.K."/>
            <person name="Wortman J."/>
            <person name="Nusbaum C."/>
            <person name="Birren B."/>
        </authorList>
    </citation>
    <scope>NUCLEOTIDE SEQUENCE [LARGE SCALE GENOMIC DNA]</scope>
    <source>
        <strain evidence="5 6">CBS 650.93</strain>
    </source>
</reference>
<keyword evidence="6" id="KW-1185">Reference proteome</keyword>
<evidence type="ECO:0008006" key="7">
    <source>
        <dbReference type="Google" id="ProtNLM"/>
    </source>
</evidence>
<dbReference type="OrthoDB" id="6612291at2759"/>
<dbReference type="GeneID" id="25298486"/>
<evidence type="ECO:0000256" key="1">
    <source>
        <dbReference type="ARBA" id="ARBA00004370"/>
    </source>
</evidence>
<evidence type="ECO:0000256" key="2">
    <source>
        <dbReference type="ARBA" id="ARBA00022692"/>
    </source>
</evidence>
<comment type="subcellular location">
    <subcellularLocation>
        <location evidence="1">Membrane</location>
    </subcellularLocation>
</comment>
<dbReference type="GO" id="GO:0016020">
    <property type="term" value="C:membrane"/>
    <property type="evidence" value="ECO:0007669"/>
    <property type="project" value="UniProtKB-SubCell"/>
</dbReference>
<keyword evidence="4" id="KW-0472">Membrane</keyword>
<dbReference type="Pfam" id="PF00083">
    <property type="entry name" value="Sugar_tr"/>
    <property type="match status" value="1"/>
</dbReference>
<keyword evidence="2" id="KW-0812">Transmembrane</keyword>